<organism evidence="26 27">
    <name type="scientific">Phrynosoma platyrhinos</name>
    <name type="common">Desert horned lizard</name>
    <dbReference type="NCBI Taxonomy" id="52577"/>
    <lineage>
        <taxon>Eukaryota</taxon>
        <taxon>Metazoa</taxon>
        <taxon>Chordata</taxon>
        <taxon>Craniata</taxon>
        <taxon>Vertebrata</taxon>
        <taxon>Euteleostomi</taxon>
        <taxon>Lepidosauria</taxon>
        <taxon>Squamata</taxon>
        <taxon>Bifurcata</taxon>
        <taxon>Unidentata</taxon>
        <taxon>Episquamata</taxon>
        <taxon>Toxicofera</taxon>
        <taxon>Iguania</taxon>
        <taxon>Phrynosomatidae</taxon>
        <taxon>Phrynosomatinae</taxon>
        <taxon>Phrynosoma</taxon>
    </lineage>
</organism>
<evidence type="ECO:0000256" key="15">
    <source>
        <dbReference type="ARBA" id="ARBA00023136"/>
    </source>
</evidence>
<evidence type="ECO:0000256" key="8">
    <source>
        <dbReference type="ARBA" id="ARBA00022723"/>
    </source>
</evidence>
<dbReference type="Proteomes" id="UP000826234">
    <property type="component" value="Unassembled WGS sequence"/>
</dbReference>
<dbReference type="PROSITE" id="PS50939">
    <property type="entry name" value="CYTOCHROME_B561"/>
    <property type="match status" value="1"/>
</dbReference>
<reference evidence="26 27" key="1">
    <citation type="journal article" date="2022" name="Gigascience">
        <title>A chromosome-level genome assembly and annotation of the desert horned lizard, Phrynosoma platyrhinos, provides insight into chromosomal rearrangements among reptiles.</title>
        <authorList>
            <person name="Koochekian N."/>
            <person name="Ascanio A."/>
            <person name="Farleigh K."/>
            <person name="Card D.C."/>
            <person name="Schield D.R."/>
            <person name="Castoe T.A."/>
            <person name="Jezkova T."/>
        </authorList>
    </citation>
    <scope>NUCLEOTIDE SEQUENCE [LARGE SCALE GENOMIC DNA]</scope>
    <source>
        <strain evidence="26">NK-2021</strain>
    </source>
</reference>
<evidence type="ECO:0000256" key="14">
    <source>
        <dbReference type="ARBA" id="ARBA00023004"/>
    </source>
</evidence>
<comment type="subunit">
    <text evidence="4">Homodimer.</text>
</comment>
<keyword evidence="7 24" id="KW-0812">Transmembrane</keyword>
<keyword evidence="9" id="KW-0967">Endosome</keyword>
<comment type="subcellular location">
    <subcellularLocation>
        <location evidence="2">Late endosome membrane</location>
        <topology evidence="2">Multi-pass membrane protein</topology>
    </subcellularLocation>
    <subcellularLocation>
        <location evidence="3">Lysosome membrane</location>
        <topology evidence="3">Multi-pass membrane protein</topology>
    </subcellularLocation>
</comment>
<evidence type="ECO:0000256" key="2">
    <source>
        <dbReference type="ARBA" id="ARBA00004107"/>
    </source>
</evidence>
<gene>
    <name evidence="26" type="ORF">JD844_022087</name>
</gene>
<evidence type="ECO:0000256" key="10">
    <source>
        <dbReference type="ARBA" id="ARBA00022967"/>
    </source>
</evidence>
<evidence type="ECO:0000256" key="7">
    <source>
        <dbReference type="ARBA" id="ARBA00022692"/>
    </source>
</evidence>
<comment type="function">
    <text evidence="22">Transmembrane reductase that uses ascorbate as an electron donor in the cytoplasm and transfers electrons across membranes to reduce iron cations Fe(3+) into Fe(2+) in the lumen of the late endosome and lysosome. Reduced iron can then be extruded from the late endosome and lysosome to the cytoplasm by divalent metal-specific transporters. It is therefore most probably involved in endosomal and lysosomal cellular iron homeostasis.</text>
</comment>
<keyword evidence="15 24" id="KW-0472">Membrane</keyword>
<evidence type="ECO:0000256" key="17">
    <source>
        <dbReference type="ARBA" id="ARBA00023228"/>
    </source>
</evidence>
<keyword evidence="16" id="KW-0325">Glycoprotein</keyword>
<feature type="domain" description="Cytochrome b561" evidence="25">
    <location>
        <begin position="66"/>
        <end position="216"/>
    </location>
</feature>
<evidence type="ECO:0000256" key="3">
    <source>
        <dbReference type="ARBA" id="ARBA00004155"/>
    </source>
</evidence>
<sequence>MSGTDGAEGSVELWNYSSRRPPRLRRKLGNNLYHFDNWLLFSSLLLDVFYNSSEMPGVSFLPFSILLGVLGILCVGFTVYWSHHWLGGFAWDGSAQMFNWHPVLMVTGMLVLYGTAALVYRVPLSWEGPKFPWKLLHASLAMTAFILIVLGLVAVFESKSPTPYSMLPPEAWFGNVLGMLILVFALLVLWALARPAWKRPDVSLEDNREPLLYGAR</sequence>
<accession>A0ABQ7SUN4</accession>
<proteinExistence type="predicted"/>
<evidence type="ECO:0000256" key="19">
    <source>
        <dbReference type="ARBA" id="ARBA00040498"/>
    </source>
</evidence>
<keyword evidence="5" id="KW-0813">Transport</keyword>
<evidence type="ECO:0000256" key="5">
    <source>
        <dbReference type="ARBA" id="ARBA00022448"/>
    </source>
</evidence>
<dbReference type="InterPro" id="IPR043205">
    <property type="entry name" value="CYB561/CYBRD1-like"/>
</dbReference>
<keyword evidence="6" id="KW-0349">Heme</keyword>
<keyword evidence="27" id="KW-1185">Reference proteome</keyword>
<evidence type="ECO:0000313" key="27">
    <source>
        <dbReference type="Proteomes" id="UP000826234"/>
    </source>
</evidence>
<dbReference type="EMBL" id="JAIPUX010003289">
    <property type="protein sequence ID" value="KAH0621069.1"/>
    <property type="molecule type" value="Genomic_DNA"/>
</dbReference>
<dbReference type="EC" id="7.2.1.3" evidence="18"/>
<evidence type="ECO:0000256" key="4">
    <source>
        <dbReference type="ARBA" id="ARBA00011738"/>
    </source>
</evidence>
<feature type="transmembrane region" description="Helical" evidence="24">
    <location>
        <begin position="176"/>
        <end position="193"/>
    </location>
</feature>
<evidence type="ECO:0000256" key="23">
    <source>
        <dbReference type="ARBA" id="ARBA00048457"/>
    </source>
</evidence>
<feature type="transmembrane region" description="Helical" evidence="24">
    <location>
        <begin position="100"/>
        <end position="123"/>
    </location>
</feature>
<keyword evidence="17" id="KW-0458">Lysosome</keyword>
<comment type="cofactor">
    <cofactor evidence="1">
        <name>heme b</name>
        <dbReference type="ChEBI" id="CHEBI:60344"/>
    </cofactor>
</comment>
<evidence type="ECO:0000256" key="9">
    <source>
        <dbReference type="ARBA" id="ARBA00022753"/>
    </source>
</evidence>
<dbReference type="PANTHER" id="PTHR10106">
    <property type="entry name" value="CYTOCHROME B561-RELATED"/>
    <property type="match status" value="1"/>
</dbReference>
<keyword evidence="11" id="KW-0249">Electron transport</keyword>
<evidence type="ECO:0000256" key="11">
    <source>
        <dbReference type="ARBA" id="ARBA00022982"/>
    </source>
</evidence>
<protein>
    <recommendedName>
        <fullName evidence="19">Lysosomal membrane ascorbate-dependent ferrireductase CYB561A3</fullName>
        <ecNumber evidence="18">7.2.1.3</ecNumber>
    </recommendedName>
    <alternativeName>
        <fullName evidence="21">Cytochrome b ascorbate-dependent protein 3</fullName>
    </alternativeName>
    <alternativeName>
        <fullName evidence="20">Lysosomal cytochrome b</fullName>
    </alternativeName>
</protein>
<keyword evidence="13" id="KW-0560">Oxidoreductase</keyword>
<feature type="transmembrane region" description="Helical" evidence="24">
    <location>
        <begin position="57"/>
        <end position="80"/>
    </location>
</feature>
<name>A0ABQ7SUN4_PHRPL</name>
<evidence type="ECO:0000256" key="20">
    <source>
        <dbReference type="ARBA" id="ARBA00042550"/>
    </source>
</evidence>
<evidence type="ECO:0000256" key="18">
    <source>
        <dbReference type="ARBA" id="ARBA00024225"/>
    </source>
</evidence>
<evidence type="ECO:0000256" key="12">
    <source>
        <dbReference type="ARBA" id="ARBA00022989"/>
    </source>
</evidence>
<evidence type="ECO:0000256" key="16">
    <source>
        <dbReference type="ARBA" id="ARBA00023180"/>
    </source>
</evidence>
<comment type="catalytic activity">
    <reaction evidence="23">
        <text>Fe(3+)(out) + L-ascorbate(in) = monodehydro-L-ascorbate radical(in) + Fe(2+)(out) + H(+)</text>
        <dbReference type="Rhea" id="RHEA:30403"/>
        <dbReference type="ChEBI" id="CHEBI:15378"/>
        <dbReference type="ChEBI" id="CHEBI:29033"/>
        <dbReference type="ChEBI" id="CHEBI:29034"/>
        <dbReference type="ChEBI" id="CHEBI:38290"/>
        <dbReference type="ChEBI" id="CHEBI:59513"/>
        <dbReference type="EC" id="7.2.1.3"/>
    </reaction>
    <physiologicalReaction direction="left-to-right" evidence="23">
        <dbReference type="Rhea" id="RHEA:30404"/>
    </physiologicalReaction>
</comment>
<dbReference type="Pfam" id="PF03188">
    <property type="entry name" value="Cytochrom_B561"/>
    <property type="match status" value="1"/>
</dbReference>
<keyword evidence="12 24" id="KW-1133">Transmembrane helix</keyword>
<evidence type="ECO:0000256" key="13">
    <source>
        <dbReference type="ARBA" id="ARBA00023002"/>
    </source>
</evidence>
<keyword evidence="14" id="KW-0408">Iron</keyword>
<evidence type="ECO:0000256" key="24">
    <source>
        <dbReference type="SAM" id="Phobius"/>
    </source>
</evidence>
<evidence type="ECO:0000256" key="22">
    <source>
        <dbReference type="ARBA" id="ARBA00046132"/>
    </source>
</evidence>
<evidence type="ECO:0000256" key="6">
    <source>
        <dbReference type="ARBA" id="ARBA00022617"/>
    </source>
</evidence>
<comment type="caution">
    <text evidence="26">The sequence shown here is derived from an EMBL/GenBank/DDBJ whole genome shotgun (WGS) entry which is preliminary data.</text>
</comment>
<keyword evidence="10" id="KW-1278">Translocase</keyword>
<feature type="transmembrane region" description="Helical" evidence="24">
    <location>
        <begin position="135"/>
        <end position="156"/>
    </location>
</feature>
<dbReference type="PANTHER" id="PTHR10106:SF38">
    <property type="entry name" value="LYSOSOMAL MEMBRANE ASCORBATE-DEPENDENT FERRIREDUCTASE CYB561A3"/>
    <property type="match status" value="1"/>
</dbReference>
<keyword evidence="8" id="KW-0479">Metal-binding</keyword>
<evidence type="ECO:0000256" key="21">
    <source>
        <dbReference type="ARBA" id="ARBA00042571"/>
    </source>
</evidence>
<dbReference type="SMART" id="SM00665">
    <property type="entry name" value="B561"/>
    <property type="match status" value="1"/>
</dbReference>
<evidence type="ECO:0000259" key="25">
    <source>
        <dbReference type="PROSITE" id="PS50939"/>
    </source>
</evidence>
<dbReference type="InterPro" id="IPR006593">
    <property type="entry name" value="Cyt_b561/ferric_Rdtase_TM"/>
</dbReference>
<dbReference type="Gene3D" id="1.20.120.1770">
    <property type="match status" value="1"/>
</dbReference>
<evidence type="ECO:0000313" key="26">
    <source>
        <dbReference type="EMBL" id="KAH0621069.1"/>
    </source>
</evidence>
<evidence type="ECO:0000256" key="1">
    <source>
        <dbReference type="ARBA" id="ARBA00001970"/>
    </source>
</evidence>